<dbReference type="Proteomes" id="UP000424527">
    <property type="component" value="Unassembled WGS sequence"/>
</dbReference>
<protein>
    <submittedName>
        <fullName evidence="2">Uncharacterized protein</fullName>
    </submittedName>
</protein>
<feature type="region of interest" description="Disordered" evidence="1">
    <location>
        <begin position="165"/>
        <end position="191"/>
    </location>
</feature>
<accession>A0A6G0HGD2</accession>
<feature type="region of interest" description="Disordered" evidence="1">
    <location>
        <begin position="86"/>
        <end position="120"/>
    </location>
</feature>
<dbReference type="EMBL" id="REGW02000051">
    <property type="protein sequence ID" value="KAE8278045.1"/>
    <property type="molecule type" value="Genomic_DNA"/>
</dbReference>
<evidence type="ECO:0000313" key="2">
    <source>
        <dbReference type="EMBL" id="KAE8278045.1"/>
    </source>
</evidence>
<dbReference type="AlphaFoldDB" id="A0A6G0HGD2"/>
<feature type="compositionally biased region" description="Polar residues" evidence="1">
    <location>
        <begin position="182"/>
        <end position="191"/>
    </location>
</feature>
<proteinExistence type="predicted"/>
<reference evidence="2 3" key="1">
    <citation type="submission" date="2019-07" db="EMBL/GenBank/DDBJ databases">
        <title>Chromosome genome assembly for large yellow croaker.</title>
        <authorList>
            <person name="Xiao S."/>
        </authorList>
    </citation>
    <scope>NUCLEOTIDE SEQUENCE [LARGE SCALE GENOMIC DNA]</scope>
    <source>
        <strain evidence="2">JMULYC20181020</strain>
        <tissue evidence="2">Muscle</tissue>
    </source>
</reference>
<organism evidence="2 3">
    <name type="scientific">Larimichthys crocea</name>
    <name type="common">Large yellow croaker</name>
    <name type="synonym">Pseudosciaena crocea</name>
    <dbReference type="NCBI Taxonomy" id="215358"/>
    <lineage>
        <taxon>Eukaryota</taxon>
        <taxon>Metazoa</taxon>
        <taxon>Chordata</taxon>
        <taxon>Craniata</taxon>
        <taxon>Vertebrata</taxon>
        <taxon>Euteleostomi</taxon>
        <taxon>Actinopterygii</taxon>
        <taxon>Neopterygii</taxon>
        <taxon>Teleostei</taxon>
        <taxon>Neoteleostei</taxon>
        <taxon>Acanthomorphata</taxon>
        <taxon>Eupercaria</taxon>
        <taxon>Sciaenidae</taxon>
        <taxon>Larimichthys</taxon>
    </lineage>
</organism>
<sequence>MRHSEHFDIHNQSAVCEELLSAFPFHEPAHPSFTQEDFQQLLGRCKPGKAPGPDGIPAKGLKLCAMELSAILHSIFCQSYRTASIPTSGKHPAPSPAPCGKTDPEHHPASLSDHSWTPTRAKRGTEDAVACLLHPLLQHLESAVSFPTVLFGDFISTFNPIQQQQMMKKAQHPSTPHPLDSQLPQQQTTGC</sequence>
<evidence type="ECO:0000313" key="3">
    <source>
        <dbReference type="Proteomes" id="UP000424527"/>
    </source>
</evidence>
<name>A0A6G0HGD2_LARCR</name>
<keyword evidence="3" id="KW-1185">Reference proteome</keyword>
<evidence type="ECO:0000256" key="1">
    <source>
        <dbReference type="SAM" id="MobiDB-lite"/>
    </source>
</evidence>
<comment type="caution">
    <text evidence="2">The sequence shown here is derived from an EMBL/GenBank/DDBJ whole genome shotgun (WGS) entry which is preliminary data.</text>
</comment>
<gene>
    <name evidence="2" type="ORF">D5F01_LYC23898</name>
</gene>